<feature type="signal peptide" evidence="1">
    <location>
        <begin position="1"/>
        <end position="19"/>
    </location>
</feature>
<evidence type="ECO:0000313" key="6">
    <source>
        <dbReference type="WBParaSite" id="BXY_0303400.1"/>
    </source>
</evidence>
<evidence type="ECO:0000313" key="5">
    <source>
        <dbReference type="Proteomes" id="UP000659654"/>
    </source>
</evidence>
<dbReference type="EMBL" id="CAJFDI010000003">
    <property type="protein sequence ID" value="CAD5219519.1"/>
    <property type="molecule type" value="Genomic_DNA"/>
</dbReference>
<dbReference type="Proteomes" id="UP000582659">
    <property type="component" value="Unassembled WGS sequence"/>
</dbReference>
<keyword evidence="1" id="KW-0732">Signal</keyword>
<evidence type="ECO:0000313" key="2">
    <source>
        <dbReference type="EMBL" id="CAD5219519.1"/>
    </source>
</evidence>
<name>A0A1I7RQN9_BURXY</name>
<feature type="chain" id="PRO_5036021899" evidence="1">
    <location>
        <begin position="20"/>
        <end position="196"/>
    </location>
</feature>
<proteinExistence type="predicted"/>
<protein>
    <submittedName>
        <fullName evidence="2">(pine wood nematode) hypothetical protein</fullName>
    </submittedName>
</protein>
<evidence type="ECO:0000256" key="1">
    <source>
        <dbReference type="SAM" id="SignalP"/>
    </source>
</evidence>
<evidence type="ECO:0000313" key="3">
    <source>
        <dbReference type="EMBL" id="CAG9104879.1"/>
    </source>
</evidence>
<dbReference type="Proteomes" id="UP000659654">
    <property type="component" value="Unassembled WGS sequence"/>
</dbReference>
<dbReference type="EMBL" id="CAJFCV020000003">
    <property type="protein sequence ID" value="CAG9104879.1"/>
    <property type="molecule type" value="Genomic_DNA"/>
</dbReference>
<reference evidence="3" key="2">
    <citation type="submission" date="2020-08" db="EMBL/GenBank/DDBJ databases">
        <authorList>
            <person name="Kikuchi T."/>
        </authorList>
    </citation>
    <scope>NUCLEOTIDE SEQUENCE</scope>
    <source>
        <strain evidence="2">Ka4C1</strain>
    </source>
</reference>
<gene>
    <name evidence="2" type="ORF">BXYJ_LOCUS5719</name>
</gene>
<dbReference type="AlphaFoldDB" id="A0A1I7RQN9"/>
<evidence type="ECO:0000313" key="4">
    <source>
        <dbReference type="Proteomes" id="UP000095284"/>
    </source>
</evidence>
<dbReference type="Proteomes" id="UP000095284">
    <property type="component" value="Unplaced"/>
</dbReference>
<reference evidence="6" key="1">
    <citation type="submission" date="2016-11" db="UniProtKB">
        <authorList>
            <consortium name="WormBaseParasite"/>
        </authorList>
    </citation>
    <scope>IDENTIFICATION</scope>
</reference>
<accession>A0A1I7RQN9</accession>
<keyword evidence="5" id="KW-1185">Reference proteome</keyword>
<organism evidence="4 6">
    <name type="scientific">Bursaphelenchus xylophilus</name>
    <name type="common">Pinewood nematode worm</name>
    <name type="synonym">Aphelenchoides xylophilus</name>
    <dbReference type="NCBI Taxonomy" id="6326"/>
    <lineage>
        <taxon>Eukaryota</taxon>
        <taxon>Metazoa</taxon>
        <taxon>Ecdysozoa</taxon>
        <taxon>Nematoda</taxon>
        <taxon>Chromadorea</taxon>
        <taxon>Rhabditida</taxon>
        <taxon>Tylenchina</taxon>
        <taxon>Tylenchomorpha</taxon>
        <taxon>Aphelenchoidea</taxon>
        <taxon>Aphelenchoididae</taxon>
        <taxon>Bursaphelenchus</taxon>
    </lineage>
</organism>
<dbReference type="OrthoDB" id="10331859at2759"/>
<dbReference type="WBParaSite" id="BXY_0303400.1">
    <property type="protein sequence ID" value="BXY_0303400.1"/>
    <property type="gene ID" value="BXY_0303400"/>
</dbReference>
<sequence length="196" mass="21403">MANTSWVIFLFFLVQLSHAAFQKHPSYDTPVEIINPQSDEAKNVVRDAFNYVNTNIYPSKPRALVQILEIAKQNSNGIDYQIRLVLGTSQCPDGKTQFCGLGHIVDVDVVYMFRSSKNSTTEPRFRFLQLNHERCPAPIQHAGAFGQSMIPIPGFVVGPVPVSQKSAPESSAPGFAAVSKSNGALQEIFGNGPPGL</sequence>